<dbReference type="PANTHER" id="PTHR31775:SF5">
    <property type="entry name" value="REMORIN 1.4"/>
    <property type="match status" value="1"/>
</dbReference>
<protein>
    <recommendedName>
        <fullName evidence="8">Remorin C-terminal domain-containing protein</fullName>
    </recommendedName>
</protein>
<dbReference type="InterPro" id="IPR005516">
    <property type="entry name" value="Remorin_C"/>
</dbReference>
<dbReference type="Proteomes" id="UP000836841">
    <property type="component" value="Unassembled WGS sequence"/>
</dbReference>
<keyword evidence="7" id="KW-1185">Reference proteome</keyword>
<evidence type="ECO:0000313" key="7">
    <source>
        <dbReference type="Proteomes" id="UP000836841"/>
    </source>
</evidence>
<feature type="domain" description="Remorin N-terminal" evidence="5">
    <location>
        <begin position="34"/>
        <end position="66"/>
    </location>
</feature>
<feature type="region of interest" description="Disordered" evidence="3">
    <location>
        <begin position="1"/>
        <end position="58"/>
    </location>
</feature>
<evidence type="ECO:0008006" key="8">
    <source>
        <dbReference type="Google" id="ProtNLM"/>
    </source>
</evidence>
<dbReference type="InterPro" id="IPR005518">
    <property type="entry name" value="Remorin_N"/>
</dbReference>
<dbReference type="AlphaFoldDB" id="A0AAU9RT10"/>
<feature type="compositionally biased region" description="Basic and acidic residues" evidence="3">
    <location>
        <begin position="32"/>
        <end position="41"/>
    </location>
</feature>
<feature type="compositionally biased region" description="Pro residues" evidence="3">
    <location>
        <begin position="16"/>
        <end position="30"/>
    </location>
</feature>
<feature type="compositionally biased region" description="Basic and acidic residues" evidence="3">
    <location>
        <begin position="1"/>
        <end position="13"/>
    </location>
</feature>
<evidence type="ECO:0000256" key="2">
    <source>
        <dbReference type="SAM" id="Coils"/>
    </source>
</evidence>
<dbReference type="Pfam" id="PF03763">
    <property type="entry name" value="Remorin_C"/>
    <property type="match status" value="1"/>
</dbReference>
<dbReference type="Pfam" id="PF03766">
    <property type="entry name" value="Remorin_N"/>
    <property type="match status" value="2"/>
</dbReference>
<reference evidence="6 7" key="1">
    <citation type="submission" date="2022-03" db="EMBL/GenBank/DDBJ databases">
        <authorList>
            <person name="Nunn A."/>
            <person name="Chopra R."/>
            <person name="Nunn A."/>
            <person name="Contreras Garrido A."/>
        </authorList>
    </citation>
    <scope>NUCLEOTIDE SEQUENCE [LARGE SCALE GENOMIC DNA]</scope>
</reference>
<evidence type="ECO:0000313" key="6">
    <source>
        <dbReference type="EMBL" id="CAH2050650.1"/>
    </source>
</evidence>
<comment type="similarity">
    <text evidence="1">Belongs to the remorin family.</text>
</comment>
<gene>
    <name evidence="6" type="ORF">TAV2_LOCUS8599</name>
</gene>
<feature type="domain" description="Remorin N-terminal" evidence="5">
    <location>
        <begin position="152"/>
        <end position="174"/>
    </location>
</feature>
<feature type="coiled-coil region" evidence="2">
    <location>
        <begin position="213"/>
        <end position="244"/>
    </location>
</feature>
<comment type="caution">
    <text evidence="6">The sequence shown here is derived from an EMBL/GenBank/DDBJ whole genome shotgun (WGS) entry which is preliminary data.</text>
</comment>
<organism evidence="6 7">
    <name type="scientific">Thlaspi arvense</name>
    <name type="common">Field penny-cress</name>
    <dbReference type="NCBI Taxonomy" id="13288"/>
    <lineage>
        <taxon>Eukaryota</taxon>
        <taxon>Viridiplantae</taxon>
        <taxon>Streptophyta</taxon>
        <taxon>Embryophyta</taxon>
        <taxon>Tracheophyta</taxon>
        <taxon>Spermatophyta</taxon>
        <taxon>Magnoliopsida</taxon>
        <taxon>eudicotyledons</taxon>
        <taxon>Gunneridae</taxon>
        <taxon>Pentapetalae</taxon>
        <taxon>rosids</taxon>
        <taxon>malvids</taxon>
        <taxon>Brassicales</taxon>
        <taxon>Brassicaceae</taxon>
        <taxon>Thlaspideae</taxon>
        <taxon>Thlaspi</taxon>
    </lineage>
</organism>
<feature type="domain" description="Remorin C-terminal" evidence="4">
    <location>
        <begin position="178"/>
        <end position="283"/>
    </location>
</feature>
<evidence type="ECO:0000256" key="3">
    <source>
        <dbReference type="SAM" id="MobiDB-lite"/>
    </source>
</evidence>
<proteinExistence type="inferred from homology"/>
<accession>A0AAU9RT10</accession>
<name>A0AAU9RT10_THLAR</name>
<dbReference type="EMBL" id="CAJVSB020000417">
    <property type="protein sequence ID" value="CAH2050650.1"/>
    <property type="molecule type" value="Genomic_DNA"/>
</dbReference>
<evidence type="ECO:0000259" key="4">
    <source>
        <dbReference type="Pfam" id="PF03763"/>
    </source>
</evidence>
<dbReference type="PANTHER" id="PTHR31775">
    <property type="entry name" value="OS02G0117200 PROTEIN"/>
    <property type="match status" value="1"/>
</dbReference>
<evidence type="ECO:0000256" key="1">
    <source>
        <dbReference type="ARBA" id="ARBA00005711"/>
    </source>
</evidence>
<evidence type="ECO:0000259" key="5">
    <source>
        <dbReference type="Pfam" id="PF03766"/>
    </source>
</evidence>
<sequence>MAEEASKKVESKAPSETPPAPARAPAPAPAESPKDVAEEKSVIPPPLPPPEEKPDDSKAVVLAESKTSFSVFSVEFCSFSENLMRDLPGGLIWIVHGIEVGWEAKNFECIAHSMTSYPQENAHIVGNLSKGRVINRLHTDFQWYHLNMRGEAPEPLEKKSSEGSINRDAVLAKVATEKKLSLIRAWEESEKSKAENKAQKKISAIGAWENSEKATIEAELKKMEEKLEKQKAEYIEKMKNKVALIHKQAEEKRAFIEAKRGEDLLKAEEMAAKYRATGTGPKKLLGCF</sequence>
<keyword evidence="2" id="KW-0175">Coiled coil</keyword>